<keyword evidence="3" id="KW-0949">S-adenosyl-L-methionine</keyword>
<gene>
    <name evidence="5" type="ORF">STVIR_6858</name>
</gene>
<dbReference type="InterPro" id="IPR036100">
    <property type="entry name" value="QueA_sf"/>
</dbReference>
<evidence type="ECO:0000256" key="2">
    <source>
        <dbReference type="ARBA" id="ARBA00022679"/>
    </source>
</evidence>
<comment type="caution">
    <text evidence="5">The sequence shown here is derived from an EMBL/GenBank/DDBJ whole genome shotgun (WGS) entry which is preliminary data.</text>
</comment>
<organism evidence="5 6">
    <name type="scientific">Streptomyces viridochromogenes Tue57</name>
    <dbReference type="NCBI Taxonomy" id="1160705"/>
    <lineage>
        <taxon>Bacteria</taxon>
        <taxon>Bacillati</taxon>
        <taxon>Actinomycetota</taxon>
        <taxon>Actinomycetes</taxon>
        <taxon>Kitasatosporales</taxon>
        <taxon>Streptomycetaceae</taxon>
        <taxon>Streptomyces</taxon>
    </lineage>
</organism>
<sequence>MPTESQRAREGWTDLVVPPERGVRVVDGLHGPRASHLRMPEAVAGRAAIDRSYEAALRGLHLWHESGDVHLVLPADSPHSAHCSSNRR</sequence>
<reference evidence="5 6" key="1">
    <citation type="journal article" date="2013" name="Genome Announc.">
        <title>Draft Genome Sequence of Streptomyces viridochromogenes Strain Tu57, Producer of Avilamycin.</title>
        <authorList>
            <person name="Gruning B.A."/>
            <person name="Erxleben A."/>
            <person name="Hahnlein A."/>
            <person name="Gunther S."/>
        </authorList>
    </citation>
    <scope>NUCLEOTIDE SEQUENCE [LARGE SCALE GENOMIC DNA]</scope>
    <source>
        <strain evidence="5 6">Tue57</strain>
    </source>
</reference>
<accession>L8P3S4</accession>
<dbReference type="InterPro" id="IPR003699">
    <property type="entry name" value="QueA"/>
</dbReference>
<dbReference type="PATRIC" id="fig|1160705.3.peg.6773"/>
<dbReference type="AlphaFoldDB" id="L8P3S4"/>
<dbReference type="GO" id="GO:0016740">
    <property type="term" value="F:transferase activity"/>
    <property type="evidence" value="ECO:0007669"/>
    <property type="project" value="UniProtKB-KW"/>
</dbReference>
<protein>
    <submittedName>
        <fullName evidence="5">Putative S-adenosylmethionine:tRNA ribosyltransferase-isomerase</fullName>
    </submittedName>
</protein>
<keyword evidence="4" id="KW-0671">Queuosine biosynthesis</keyword>
<dbReference type="SUPFAM" id="SSF111337">
    <property type="entry name" value="QueA-like"/>
    <property type="match status" value="1"/>
</dbReference>
<dbReference type="EMBL" id="AMLP01000218">
    <property type="protein sequence ID" value="ELS52171.1"/>
    <property type="molecule type" value="Genomic_DNA"/>
</dbReference>
<evidence type="ECO:0000256" key="3">
    <source>
        <dbReference type="ARBA" id="ARBA00022691"/>
    </source>
</evidence>
<evidence type="ECO:0000256" key="4">
    <source>
        <dbReference type="ARBA" id="ARBA00022785"/>
    </source>
</evidence>
<dbReference type="GO" id="GO:0016853">
    <property type="term" value="F:isomerase activity"/>
    <property type="evidence" value="ECO:0007669"/>
    <property type="project" value="UniProtKB-KW"/>
</dbReference>
<evidence type="ECO:0000313" key="6">
    <source>
        <dbReference type="Proteomes" id="UP000011205"/>
    </source>
</evidence>
<keyword evidence="5" id="KW-0413">Isomerase</keyword>
<keyword evidence="1" id="KW-0963">Cytoplasm</keyword>
<evidence type="ECO:0000313" key="5">
    <source>
        <dbReference type="EMBL" id="ELS52171.1"/>
    </source>
</evidence>
<evidence type="ECO:0000256" key="1">
    <source>
        <dbReference type="ARBA" id="ARBA00022490"/>
    </source>
</evidence>
<name>L8P3S4_STRVR</name>
<dbReference type="InterPro" id="IPR042118">
    <property type="entry name" value="QueA_dom1"/>
</dbReference>
<dbReference type="Gene3D" id="3.40.1780.10">
    <property type="entry name" value="QueA-like"/>
    <property type="match status" value="1"/>
</dbReference>
<dbReference type="GO" id="GO:0008616">
    <property type="term" value="P:tRNA queuosine(34) biosynthetic process"/>
    <property type="evidence" value="ECO:0007669"/>
    <property type="project" value="UniProtKB-KW"/>
</dbReference>
<dbReference type="Pfam" id="PF02547">
    <property type="entry name" value="Queuosine_synth"/>
    <property type="match status" value="1"/>
</dbReference>
<dbReference type="Proteomes" id="UP000011205">
    <property type="component" value="Unassembled WGS sequence"/>
</dbReference>
<proteinExistence type="predicted"/>
<keyword evidence="2 5" id="KW-0808">Transferase</keyword>